<feature type="region of interest" description="Disordered" evidence="1">
    <location>
        <begin position="1"/>
        <end position="105"/>
    </location>
</feature>
<feature type="compositionally biased region" description="Low complexity" evidence="1">
    <location>
        <begin position="42"/>
        <end position="51"/>
    </location>
</feature>
<sequence>MQNVGQGTPSGGKPDIGVGTVNAAAGPSTAPGAIAPPPDQHSSSNESSPAKSETDTFSEIQPRFMSESSESDEEDVSEVSRSVRQSLGPVPPLFPGPSSRLPTSSRILSPPLFGVPVSPPINCGGAAPVPRLPTSIYVGPAPSSPPPRSYPPLPPIALSGHYCVPL</sequence>
<accession>A0ABD0Y8X5</accession>
<evidence type="ECO:0000313" key="3">
    <source>
        <dbReference type="Proteomes" id="UP001558652"/>
    </source>
</evidence>
<proteinExistence type="predicted"/>
<comment type="caution">
    <text evidence="2">The sequence shown here is derived from an EMBL/GenBank/DDBJ whole genome shotgun (WGS) entry which is preliminary data.</text>
</comment>
<organism evidence="2 3">
    <name type="scientific">Ranatra chinensis</name>
    <dbReference type="NCBI Taxonomy" id="642074"/>
    <lineage>
        <taxon>Eukaryota</taxon>
        <taxon>Metazoa</taxon>
        <taxon>Ecdysozoa</taxon>
        <taxon>Arthropoda</taxon>
        <taxon>Hexapoda</taxon>
        <taxon>Insecta</taxon>
        <taxon>Pterygota</taxon>
        <taxon>Neoptera</taxon>
        <taxon>Paraneoptera</taxon>
        <taxon>Hemiptera</taxon>
        <taxon>Heteroptera</taxon>
        <taxon>Panheteroptera</taxon>
        <taxon>Nepomorpha</taxon>
        <taxon>Nepidae</taxon>
        <taxon>Ranatrinae</taxon>
        <taxon>Ranatra</taxon>
    </lineage>
</organism>
<dbReference type="Proteomes" id="UP001558652">
    <property type="component" value="Unassembled WGS sequence"/>
</dbReference>
<evidence type="ECO:0000256" key="1">
    <source>
        <dbReference type="SAM" id="MobiDB-lite"/>
    </source>
</evidence>
<dbReference type="AlphaFoldDB" id="A0ABD0Y8X5"/>
<evidence type="ECO:0000313" key="2">
    <source>
        <dbReference type="EMBL" id="KAL1123124.1"/>
    </source>
</evidence>
<name>A0ABD0Y8X5_9HEMI</name>
<protein>
    <submittedName>
        <fullName evidence="2">Uncharacterized protein</fullName>
    </submittedName>
</protein>
<dbReference type="EMBL" id="JBFDAA010000012">
    <property type="protein sequence ID" value="KAL1123124.1"/>
    <property type="molecule type" value="Genomic_DNA"/>
</dbReference>
<gene>
    <name evidence="2" type="ORF">AAG570_002212</name>
</gene>
<keyword evidence="3" id="KW-1185">Reference proteome</keyword>
<reference evidence="2 3" key="1">
    <citation type="submission" date="2024-07" db="EMBL/GenBank/DDBJ databases">
        <title>Chromosome-level genome assembly of the water stick insect Ranatra chinensis (Heteroptera: Nepidae).</title>
        <authorList>
            <person name="Liu X."/>
        </authorList>
    </citation>
    <scope>NUCLEOTIDE SEQUENCE [LARGE SCALE GENOMIC DNA]</scope>
    <source>
        <strain evidence="2">Cailab_2021Rc</strain>
        <tissue evidence="2">Muscle</tissue>
    </source>
</reference>